<evidence type="ECO:0000256" key="1">
    <source>
        <dbReference type="SAM" id="MobiDB-lite"/>
    </source>
</evidence>
<protein>
    <recommendedName>
        <fullName evidence="2">Fibronectin type-III domain-containing protein</fullName>
    </recommendedName>
</protein>
<dbReference type="Gene3D" id="2.60.40.10">
    <property type="entry name" value="Immunoglobulins"/>
    <property type="match status" value="1"/>
</dbReference>
<accession>A0A0F9ZKD0</accession>
<feature type="region of interest" description="Disordered" evidence="1">
    <location>
        <begin position="260"/>
        <end position="298"/>
    </location>
</feature>
<dbReference type="Proteomes" id="UP000034302">
    <property type="component" value="Unassembled WGS sequence"/>
</dbReference>
<dbReference type="PROSITE" id="PS50853">
    <property type="entry name" value="FN3"/>
    <property type="match status" value="1"/>
</dbReference>
<feature type="domain" description="Fibronectin type-III" evidence="2">
    <location>
        <begin position="43"/>
        <end position="134"/>
    </location>
</feature>
<dbReference type="AlphaFoldDB" id="A0A0F9ZKD0"/>
<dbReference type="InterPro" id="IPR003961">
    <property type="entry name" value="FN3_dom"/>
</dbReference>
<organism evidence="3 4">
    <name type="scientific">candidate division WS6 bacterium GW2011_GWC1_33_20</name>
    <dbReference type="NCBI Taxonomy" id="1619089"/>
    <lineage>
        <taxon>Bacteria</taxon>
        <taxon>Candidatus Dojkabacteria</taxon>
    </lineage>
</organism>
<reference evidence="3 4" key="1">
    <citation type="journal article" date="2015" name="Nature">
        <title>rRNA introns, odd ribosomes, and small enigmatic genomes across a large radiation of phyla.</title>
        <authorList>
            <person name="Brown C.T."/>
            <person name="Hug L.A."/>
            <person name="Thomas B.C."/>
            <person name="Sharon I."/>
            <person name="Castelle C.J."/>
            <person name="Singh A."/>
            <person name="Wilkins M.J."/>
            <person name="Williams K.H."/>
            <person name="Banfield J.F."/>
        </authorList>
    </citation>
    <scope>NUCLEOTIDE SEQUENCE [LARGE SCALE GENOMIC DNA]</scope>
</reference>
<dbReference type="EMBL" id="LBOV01000002">
    <property type="protein sequence ID" value="KKP44578.1"/>
    <property type="molecule type" value="Genomic_DNA"/>
</dbReference>
<gene>
    <name evidence="3" type="ORF">UR34_C0002G0081</name>
</gene>
<dbReference type="SMART" id="SM00060">
    <property type="entry name" value="FN3"/>
    <property type="match status" value="2"/>
</dbReference>
<evidence type="ECO:0000313" key="3">
    <source>
        <dbReference type="EMBL" id="KKP44578.1"/>
    </source>
</evidence>
<feature type="compositionally biased region" description="Acidic residues" evidence="1">
    <location>
        <begin position="269"/>
        <end position="280"/>
    </location>
</feature>
<comment type="caution">
    <text evidence="3">The sequence shown here is derived from an EMBL/GenBank/DDBJ whole genome shotgun (WGS) entry which is preliminary data.</text>
</comment>
<proteinExistence type="predicted"/>
<dbReference type="Gene3D" id="2.60.40.380">
    <property type="entry name" value="Purple acid phosphatase-like, N-terminal"/>
    <property type="match status" value="1"/>
</dbReference>
<name>A0A0F9ZKD0_9BACT</name>
<sequence length="545" mass="59921">MHLTPYQKKQIRLVLILLIGIPATVFAVYKGIQYITMASSDPTPKDIVVSNLTTASVSISWFTEKSTESYIVPMLNGTEQSPIFDKRGEGNRFTHYVEMKNLEPDTKYSFVIMSDGEKYSGANGTGYEVTTAPVQADSPVANPIHGTIKNVTGDDVIIYAMLKSREAYPVSAVIPNQGNWIVDLSLLRKIEDKTLLKITDETEVLLVAKSGTTRGATLEGAYSSLFDSNGKLNQTMSLEIEEMDELISFFPDKARIGSTVVTPPKEPDVVEEEPQEEEEVTPPTDSGDGEIPTNTYTGPYSVKRDIPWTDLVSVDIVSGLESGAGTVLISNLTDVGFTVVWRSATKQEGYIKYGISKTNLDKEAWDVRDGLATKGTYFSHVVETDRLSPNTTYYFEIYSGSSKFDNNGQKYSTKTFATLSTTPPFETRSGTLINASDSNDWVIVFKIVDNDELGTQGSSGYITAIPDDNGNWILTVGDARSENGLTYFSFSDNDILQTFFLGAEIKKFDISLSQNDIELDALDASSTTNTNSVKLLSDYGIINLR</sequence>
<evidence type="ECO:0000313" key="4">
    <source>
        <dbReference type="Proteomes" id="UP000034302"/>
    </source>
</evidence>
<dbReference type="InterPro" id="IPR013783">
    <property type="entry name" value="Ig-like_fold"/>
</dbReference>
<dbReference type="SUPFAM" id="SSF49265">
    <property type="entry name" value="Fibronectin type III"/>
    <property type="match status" value="1"/>
</dbReference>
<dbReference type="InterPro" id="IPR036116">
    <property type="entry name" value="FN3_sf"/>
</dbReference>
<evidence type="ECO:0000259" key="2">
    <source>
        <dbReference type="PROSITE" id="PS50853"/>
    </source>
</evidence>